<evidence type="ECO:0000313" key="3">
    <source>
        <dbReference type="Proteomes" id="UP000249619"/>
    </source>
</evidence>
<gene>
    <name evidence="2" type="ORF">DDE83_007174</name>
</gene>
<name>A0A364MWX8_STELY</name>
<keyword evidence="1" id="KW-0732">Signal</keyword>
<accession>A0A364MWX8</accession>
<proteinExistence type="predicted"/>
<feature type="chain" id="PRO_5016825364" evidence="1">
    <location>
        <begin position="22"/>
        <end position="69"/>
    </location>
</feature>
<sequence>MKLTLLTTPTILLLSLPLTLAQGPGNRPGLCYPESCGYALVNSGIMLGTKLRDSEDVTRNVYLRSTGVS</sequence>
<feature type="signal peptide" evidence="1">
    <location>
        <begin position="1"/>
        <end position="21"/>
    </location>
</feature>
<evidence type="ECO:0000313" key="2">
    <source>
        <dbReference type="EMBL" id="RAR05903.1"/>
    </source>
</evidence>
<comment type="caution">
    <text evidence="2">The sequence shown here is derived from an EMBL/GenBank/DDBJ whole genome shotgun (WGS) entry which is preliminary data.</text>
</comment>
<dbReference type="Proteomes" id="UP000249619">
    <property type="component" value="Unassembled WGS sequence"/>
</dbReference>
<protein>
    <submittedName>
        <fullName evidence="2">Uncharacterized protein</fullName>
    </submittedName>
</protein>
<reference evidence="3" key="1">
    <citation type="submission" date="2018-05" db="EMBL/GenBank/DDBJ databases">
        <title>Draft genome sequence of Stemphylium lycopersici strain CIDEFI 213.</title>
        <authorList>
            <person name="Medina R."/>
            <person name="Franco M.E.E."/>
            <person name="Lucentini C.G."/>
            <person name="Saparrat M.C.N."/>
            <person name="Balatti P.A."/>
        </authorList>
    </citation>
    <scope>NUCLEOTIDE SEQUENCE [LARGE SCALE GENOMIC DNA]</scope>
    <source>
        <strain evidence="3">CIDEFI 213</strain>
    </source>
</reference>
<dbReference type="EMBL" id="QGDH01000124">
    <property type="protein sequence ID" value="RAR05903.1"/>
    <property type="molecule type" value="Genomic_DNA"/>
</dbReference>
<dbReference type="AlphaFoldDB" id="A0A364MWX8"/>
<keyword evidence="3" id="KW-1185">Reference proteome</keyword>
<evidence type="ECO:0000256" key="1">
    <source>
        <dbReference type="SAM" id="SignalP"/>
    </source>
</evidence>
<organism evidence="2 3">
    <name type="scientific">Stemphylium lycopersici</name>
    <name type="common">Tomato gray leaf spot disease fungus</name>
    <name type="synonym">Thyrospora lycopersici</name>
    <dbReference type="NCBI Taxonomy" id="183478"/>
    <lineage>
        <taxon>Eukaryota</taxon>
        <taxon>Fungi</taxon>
        <taxon>Dikarya</taxon>
        <taxon>Ascomycota</taxon>
        <taxon>Pezizomycotina</taxon>
        <taxon>Dothideomycetes</taxon>
        <taxon>Pleosporomycetidae</taxon>
        <taxon>Pleosporales</taxon>
        <taxon>Pleosporineae</taxon>
        <taxon>Pleosporaceae</taxon>
        <taxon>Stemphylium</taxon>
    </lineage>
</organism>